<dbReference type="NCBIfam" id="NF047450">
    <property type="entry name" value="post-PEP-CTERM_1"/>
    <property type="match status" value="1"/>
</dbReference>
<keyword evidence="3" id="KW-1185">Reference proteome</keyword>
<dbReference type="Proteomes" id="UP000502415">
    <property type="component" value="Chromosome"/>
</dbReference>
<accession>A0A7Z2W0S1</accession>
<gene>
    <name evidence="2" type="ORF">HH212_25680</name>
</gene>
<sequence>MSKQKMLTASAMAALCALAAFSMQAKAAGQEGMVVVRDPVTSQVRAPTPDELRALRAKAPAPAALGAGAAQGPAALSARNGARGVRLGEKSMVYEVVARGADGTLSSQCVQGEAAAADALGRPANTEHKEHSHDVR</sequence>
<evidence type="ECO:0000313" key="2">
    <source>
        <dbReference type="EMBL" id="QJE02957.1"/>
    </source>
</evidence>
<dbReference type="AlphaFoldDB" id="A0A7Z2W0S1"/>
<proteinExistence type="predicted"/>
<evidence type="ECO:0000256" key="1">
    <source>
        <dbReference type="SAM" id="SignalP"/>
    </source>
</evidence>
<reference evidence="2 3" key="1">
    <citation type="submission" date="2020-04" db="EMBL/GenBank/DDBJ databases">
        <title>Genome sequencing of novel species.</title>
        <authorList>
            <person name="Heo J."/>
            <person name="Kim S.-J."/>
            <person name="Kim J.-S."/>
            <person name="Hong S.-B."/>
            <person name="Kwon S.-W."/>
        </authorList>
    </citation>
    <scope>NUCLEOTIDE SEQUENCE [LARGE SCALE GENOMIC DNA]</scope>
    <source>
        <strain evidence="2 3">GN2-R2</strain>
    </source>
</reference>
<feature type="chain" id="PRO_5031039938" description="PepSY domain-containing protein" evidence="1">
    <location>
        <begin position="28"/>
        <end position="136"/>
    </location>
</feature>
<evidence type="ECO:0000313" key="3">
    <source>
        <dbReference type="Proteomes" id="UP000502415"/>
    </source>
</evidence>
<keyword evidence="1" id="KW-0732">Signal</keyword>
<evidence type="ECO:0008006" key="4">
    <source>
        <dbReference type="Google" id="ProtNLM"/>
    </source>
</evidence>
<organism evidence="2 3">
    <name type="scientific">Massilia forsythiae</name>
    <dbReference type="NCBI Taxonomy" id="2728020"/>
    <lineage>
        <taxon>Bacteria</taxon>
        <taxon>Pseudomonadati</taxon>
        <taxon>Pseudomonadota</taxon>
        <taxon>Betaproteobacteria</taxon>
        <taxon>Burkholderiales</taxon>
        <taxon>Oxalobacteraceae</taxon>
        <taxon>Telluria group</taxon>
        <taxon>Massilia</taxon>
    </lineage>
</organism>
<dbReference type="RefSeq" id="WP_170205038.1">
    <property type="nucleotide sequence ID" value="NZ_CP051685.1"/>
</dbReference>
<dbReference type="KEGG" id="mfy:HH212_25680"/>
<name>A0A7Z2W0S1_9BURK</name>
<feature type="signal peptide" evidence="1">
    <location>
        <begin position="1"/>
        <end position="27"/>
    </location>
</feature>
<protein>
    <recommendedName>
        <fullName evidence="4">PepSY domain-containing protein</fullName>
    </recommendedName>
</protein>
<dbReference type="EMBL" id="CP051685">
    <property type="protein sequence ID" value="QJE02957.1"/>
    <property type="molecule type" value="Genomic_DNA"/>
</dbReference>